<evidence type="ECO:0000313" key="6">
    <source>
        <dbReference type="Proteomes" id="UP001178507"/>
    </source>
</evidence>
<protein>
    <recommendedName>
        <fullName evidence="4">PROP1-like PPR domain-containing protein</fullName>
    </recommendedName>
</protein>
<proteinExistence type="predicted"/>
<evidence type="ECO:0000256" key="3">
    <source>
        <dbReference type="SAM" id="MobiDB-lite"/>
    </source>
</evidence>
<evidence type="ECO:0000256" key="1">
    <source>
        <dbReference type="ARBA" id="ARBA00022737"/>
    </source>
</evidence>
<dbReference type="Proteomes" id="UP001178507">
    <property type="component" value="Unassembled WGS sequence"/>
</dbReference>
<accession>A0AA36IZT4</accession>
<organism evidence="5 6">
    <name type="scientific">Effrenium voratum</name>
    <dbReference type="NCBI Taxonomy" id="2562239"/>
    <lineage>
        <taxon>Eukaryota</taxon>
        <taxon>Sar</taxon>
        <taxon>Alveolata</taxon>
        <taxon>Dinophyceae</taxon>
        <taxon>Suessiales</taxon>
        <taxon>Symbiodiniaceae</taxon>
        <taxon>Effrenium</taxon>
    </lineage>
</organism>
<dbReference type="PANTHER" id="PTHR47936">
    <property type="entry name" value="PPR_LONG DOMAIN-CONTAINING PROTEIN"/>
    <property type="match status" value="1"/>
</dbReference>
<keyword evidence="6" id="KW-1185">Reference proteome</keyword>
<feature type="region of interest" description="Disordered" evidence="3">
    <location>
        <begin position="1"/>
        <end position="25"/>
    </location>
</feature>
<evidence type="ECO:0000256" key="2">
    <source>
        <dbReference type="PROSITE-ProRule" id="PRU00708"/>
    </source>
</evidence>
<keyword evidence="1" id="KW-0677">Repeat</keyword>
<dbReference type="InterPro" id="IPR002885">
    <property type="entry name" value="PPR_rpt"/>
</dbReference>
<dbReference type="EMBL" id="CAUJNA010003239">
    <property type="protein sequence ID" value="CAJ1396641.1"/>
    <property type="molecule type" value="Genomic_DNA"/>
</dbReference>
<sequence>MQASSTKSRAETCQGKRRWQPSRRWPGPLRMLPQKGAEGAVMVGAAVVAVRSSGCQVAPPNLLRLARWELAQCNLRKASWCLDASMRLRQAPDSELYSELIVGLAKRGLVREAKAWMDEAEALDISLSASAYAAVTPQRVRRDAGPRDVLAGQHWWGRVRWMRQEGLWQGCPSWAWALRWLQNAWQSRLPPDEKAYEEVLREIRVQNPESAARLLQSAAKMNLKPQASVFRSVIMSCCVLGLLHTAAGLVDIMVSSGYTPSSDIYRAICENQAKRNGDLEPWLAKLEDSEKELTPFVLMSCNRAMEGNAAAAQAWLQRACAARLELDVQCYSKVLAAHLRPSAEQANTDWSLPISRAEGAQRCLEEMITQALEPDAGCYRSSIKLMETMLDRRLHDAQCFNAVLCGLMHQHEPDLAAHWLQRMLDTEAVADEVSFNAVVSAYISEGKMSQAGYWLKKMVTMRLVPERTKFNEVIRHHAKLGQVKEAFFWHSLMKASPPSLPDLVSYQHLLDAAAAAQHEEAVAGVLQEMRTLRLAPDVITYTNLIHSSARHGDDTAKRWLQSMVEDSVQPSLVTSNVVLSSLVRQSECQRAEQWLGRFQESFLQPDVASYTMLMKGYARHGVAEKVLHLLEQMLHARVEPDWETWKVCSEARRMPRCRERKASRTSALLLAVFTHHSFGLEDKFFVGSG</sequence>
<dbReference type="Gene3D" id="1.25.40.10">
    <property type="entry name" value="Tetratricopeptide repeat domain"/>
    <property type="match status" value="3"/>
</dbReference>
<comment type="caution">
    <text evidence="5">The sequence shown here is derived from an EMBL/GenBank/DDBJ whole genome shotgun (WGS) entry which is preliminary data.</text>
</comment>
<dbReference type="GO" id="GO:0031930">
    <property type="term" value="P:mitochondria-nucleus signaling pathway"/>
    <property type="evidence" value="ECO:0007669"/>
    <property type="project" value="TreeGrafter"/>
</dbReference>
<dbReference type="Pfam" id="PF01535">
    <property type="entry name" value="PPR"/>
    <property type="match status" value="2"/>
</dbReference>
<evidence type="ECO:0000313" key="5">
    <source>
        <dbReference type="EMBL" id="CAJ1396641.1"/>
    </source>
</evidence>
<dbReference type="PANTHER" id="PTHR47936:SF1">
    <property type="entry name" value="PENTATRICOPEPTIDE REPEAT-CONTAINING PROTEIN GUN1, CHLOROPLASTIC"/>
    <property type="match status" value="1"/>
</dbReference>
<dbReference type="GO" id="GO:0009507">
    <property type="term" value="C:chloroplast"/>
    <property type="evidence" value="ECO:0007669"/>
    <property type="project" value="TreeGrafter"/>
</dbReference>
<feature type="repeat" description="PPR" evidence="2">
    <location>
        <begin position="431"/>
        <end position="465"/>
    </location>
</feature>
<dbReference type="InterPro" id="IPR011990">
    <property type="entry name" value="TPR-like_helical_dom_sf"/>
</dbReference>
<reference evidence="5" key="1">
    <citation type="submission" date="2023-08" db="EMBL/GenBank/DDBJ databases">
        <authorList>
            <person name="Chen Y."/>
            <person name="Shah S."/>
            <person name="Dougan E. K."/>
            <person name="Thang M."/>
            <person name="Chan C."/>
        </authorList>
    </citation>
    <scope>NUCLEOTIDE SEQUENCE</scope>
</reference>
<dbReference type="PROSITE" id="PS51375">
    <property type="entry name" value="PPR"/>
    <property type="match status" value="2"/>
</dbReference>
<dbReference type="InterPro" id="IPR033443">
    <property type="entry name" value="PROP1-like_PPR_dom"/>
</dbReference>
<dbReference type="AlphaFoldDB" id="A0AA36IZT4"/>
<dbReference type="NCBIfam" id="TIGR00756">
    <property type="entry name" value="PPR"/>
    <property type="match status" value="1"/>
</dbReference>
<gene>
    <name evidence="5" type="ORF">EVOR1521_LOCUS20836</name>
</gene>
<name>A0AA36IZT4_9DINO</name>
<feature type="repeat" description="PPR" evidence="2">
    <location>
        <begin position="606"/>
        <end position="640"/>
    </location>
</feature>
<evidence type="ECO:0000259" key="4">
    <source>
        <dbReference type="Pfam" id="PF17177"/>
    </source>
</evidence>
<dbReference type="Pfam" id="PF17177">
    <property type="entry name" value="PPR_long"/>
    <property type="match status" value="1"/>
</dbReference>
<feature type="domain" description="PROP1-like PPR" evidence="4">
    <location>
        <begin position="517"/>
        <end position="649"/>
    </location>
</feature>